<sequence>MELDKTMLDELTSGCKTPQDVEKLFSQMLQHMINRSS</sequence>
<reference evidence="1 2" key="1">
    <citation type="journal article" date="2011" name="J. Bacteriol.">
        <title>Two new complete genome sequences offer insight into host and tissue specificity of plant pathogenic Xanthomonas spp.</title>
        <authorList>
            <person name="Bogdanove A.J."/>
            <person name="Koebnik R."/>
            <person name="Lu H."/>
            <person name="Furutani A."/>
            <person name="Angiuoli S.V."/>
            <person name="Patil P.B."/>
            <person name="Van Sluys M.A."/>
            <person name="Ryan R.P."/>
            <person name="Meyer D.F."/>
            <person name="Han S.W."/>
            <person name="Aparna G."/>
            <person name="Rajaram M."/>
            <person name="Delcher A.L."/>
            <person name="Phillippy A.M."/>
            <person name="Puiu D."/>
            <person name="Schatz M.C."/>
            <person name="Shumway M."/>
            <person name="Sommer D.D."/>
            <person name="Trapnell C."/>
            <person name="Benahmed F."/>
            <person name="Dimitrov G."/>
            <person name="Madupu R."/>
            <person name="Radune D."/>
            <person name="Sullivan S."/>
            <person name="Jha G."/>
            <person name="Ishihara H."/>
            <person name="Lee S.W."/>
            <person name="Pandey A."/>
            <person name="Sharma V."/>
            <person name="Sriariyanun M."/>
            <person name="Szurek B."/>
            <person name="Vera-Cruz C.M."/>
            <person name="Dorman K.S."/>
            <person name="Ronald P.C."/>
            <person name="Verdier V."/>
            <person name="Dow J.M."/>
            <person name="Sonti R.V."/>
            <person name="Tsuge S."/>
            <person name="Brendel V.P."/>
            <person name="Rabinowicz P.D."/>
            <person name="Leach J.E."/>
            <person name="White F.F."/>
            <person name="Salzberg S.L."/>
        </authorList>
    </citation>
    <scope>NUCLEOTIDE SEQUENCE [LARGE SCALE GENOMIC DNA]</scope>
    <source>
        <strain evidence="1 2">BLS256</strain>
    </source>
</reference>
<dbReference type="Proteomes" id="UP000008851">
    <property type="component" value="Chromosome"/>
</dbReference>
<accession>G7THF3</accession>
<organism evidence="1 2">
    <name type="scientific">Xanthomonas oryzae pv. oryzicola (strain BLS256)</name>
    <dbReference type="NCBI Taxonomy" id="383407"/>
    <lineage>
        <taxon>Bacteria</taxon>
        <taxon>Pseudomonadati</taxon>
        <taxon>Pseudomonadota</taxon>
        <taxon>Gammaproteobacteria</taxon>
        <taxon>Lysobacterales</taxon>
        <taxon>Lysobacteraceae</taxon>
        <taxon>Xanthomonas</taxon>
    </lineage>
</organism>
<dbReference type="KEGG" id="xor:XOC_2627"/>
<evidence type="ECO:0000313" key="1">
    <source>
        <dbReference type="EMBL" id="AEQ96737.1"/>
    </source>
</evidence>
<dbReference type="AlphaFoldDB" id="G7THF3"/>
<dbReference type="EMBL" id="CP003057">
    <property type="protein sequence ID" value="AEQ96737.1"/>
    <property type="molecule type" value="Genomic_DNA"/>
</dbReference>
<gene>
    <name evidence="1" type="ORF">XOC_2627</name>
</gene>
<proteinExistence type="predicted"/>
<dbReference type="HOGENOM" id="CLU_3350471_0_0_6"/>
<evidence type="ECO:0000313" key="2">
    <source>
        <dbReference type="Proteomes" id="UP000008851"/>
    </source>
</evidence>
<name>G7THF3_XANOB</name>
<protein>
    <submittedName>
        <fullName evidence="1">Putative transposase</fullName>
    </submittedName>
</protein>